<feature type="transmembrane region" description="Helical" evidence="1">
    <location>
        <begin position="186"/>
        <end position="209"/>
    </location>
</feature>
<keyword evidence="1" id="KW-0472">Membrane</keyword>
<accession>A0AAJ7VH01</accession>
<evidence type="ECO:0000313" key="3">
    <source>
        <dbReference type="RefSeq" id="XP_018553318.1"/>
    </source>
</evidence>
<keyword evidence="1" id="KW-1133">Transmembrane helix</keyword>
<dbReference type="KEGG" id="lcf:108897978"/>
<reference evidence="3" key="1">
    <citation type="submission" date="2025-08" db="UniProtKB">
        <authorList>
            <consortium name="RefSeq"/>
        </authorList>
    </citation>
    <scope>IDENTIFICATION</scope>
    <source>
        <tissue evidence="3">Brain</tissue>
    </source>
</reference>
<gene>
    <name evidence="3" type="primary">LOC108897978</name>
</gene>
<dbReference type="RefSeq" id="XP_018553318.1">
    <property type="nucleotide sequence ID" value="XM_018697802.2"/>
</dbReference>
<dbReference type="Proteomes" id="UP000694890">
    <property type="component" value="Linkage group LG19"/>
</dbReference>
<sequence>MNYRVFFKTTFFSVTTLNFWSRKCFYFEISWLVSTPMRKVGKPQADDGMTAVRMDPSTRLVIFGLCLLQPFSAENITCTGTQHADQTSYNIQHIEGVDAVDEYSWTKYVPNVNGTDHHVIAHHKGKADKCVKSNSNSTLVTTKCFERVDYEVTYIQGGDFLTMTTTCNITCSEYALPQQTDQETSWHPWMTAVVVVGITLLLIGAYLCYKYRTFKRFCSCTQRIYAPVKMQKAAPEVILV</sequence>
<evidence type="ECO:0000313" key="2">
    <source>
        <dbReference type="Proteomes" id="UP000694890"/>
    </source>
</evidence>
<evidence type="ECO:0000256" key="1">
    <source>
        <dbReference type="SAM" id="Phobius"/>
    </source>
</evidence>
<proteinExistence type="predicted"/>
<dbReference type="GeneID" id="108897978"/>
<protein>
    <submittedName>
        <fullName evidence="3">Uncharacterized protein LOC108897978</fullName>
    </submittedName>
</protein>
<dbReference type="AlphaFoldDB" id="A0AAJ7VH01"/>
<name>A0AAJ7VH01_LATCA</name>
<keyword evidence="1" id="KW-0812">Transmembrane</keyword>
<organism evidence="2 3">
    <name type="scientific">Lates calcarifer</name>
    <name type="common">Barramundi</name>
    <name type="synonym">Holocentrus calcarifer</name>
    <dbReference type="NCBI Taxonomy" id="8187"/>
    <lineage>
        <taxon>Eukaryota</taxon>
        <taxon>Metazoa</taxon>
        <taxon>Chordata</taxon>
        <taxon>Craniata</taxon>
        <taxon>Vertebrata</taxon>
        <taxon>Euteleostomi</taxon>
        <taxon>Actinopterygii</taxon>
        <taxon>Neopterygii</taxon>
        <taxon>Teleostei</taxon>
        <taxon>Neoteleostei</taxon>
        <taxon>Acanthomorphata</taxon>
        <taxon>Carangaria</taxon>
        <taxon>Carangaria incertae sedis</taxon>
        <taxon>Centropomidae</taxon>
        <taxon>Lates</taxon>
    </lineage>
</organism>